<accession>A0AAF0F4C5</accession>
<dbReference type="InterPro" id="IPR035984">
    <property type="entry name" value="Acyl-CoA-binding_sf"/>
</dbReference>
<dbReference type="InterPro" id="IPR022408">
    <property type="entry name" value="Acyl-CoA-binding_prot_CS"/>
</dbReference>
<proteinExistence type="predicted"/>
<dbReference type="GO" id="GO:0006631">
    <property type="term" value="P:fatty acid metabolic process"/>
    <property type="evidence" value="ECO:0007669"/>
    <property type="project" value="TreeGrafter"/>
</dbReference>
<dbReference type="EMBL" id="CP119963">
    <property type="protein sequence ID" value="WFD40314.1"/>
    <property type="molecule type" value="Genomic_DNA"/>
</dbReference>
<feature type="compositionally biased region" description="Low complexity" evidence="2">
    <location>
        <begin position="203"/>
        <end position="217"/>
    </location>
</feature>
<protein>
    <recommendedName>
        <fullName evidence="3">ACB domain-containing protein</fullName>
    </recommendedName>
</protein>
<name>A0AAF0F4C5_9BASI</name>
<dbReference type="PRINTS" id="PR00689">
    <property type="entry name" value="ACOABINDINGP"/>
</dbReference>
<gene>
    <name evidence="4" type="ORF">MJAP1_003300</name>
</gene>
<dbReference type="RefSeq" id="XP_060123211.1">
    <property type="nucleotide sequence ID" value="XM_060267228.1"/>
</dbReference>
<dbReference type="InterPro" id="IPR014352">
    <property type="entry name" value="FERM/acyl-CoA-bd_prot_sf"/>
</dbReference>
<evidence type="ECO:0000313" key="5">
    <source>
        <dbReference type="Proteomes" id="UP001217754"/>
    </source>
</evidence>
<dbReference type="Proteomes" id="UP001217754">
    <property type="component" value="Chromosome 6"/>
</dbReference>
<dbReference type="FunFam" id="1.20.80.10:FF:000010">
    <property type="entry name" value="Acyl-CoA-binding domain-containing protein 5"/>
    <property type="match status" value="1"/>
</dbReference>
<feature type="compositionally biased region" description="Polar residues" evidence="2">
    <location>
        <begin position="176"/>
        <end position="196"/>
    </location>
</feature>
<reference evidence="4" key="1">
    <citation type="submission" date="2023-03" db="EMBL/GenBank/DDBJ databases">
        <title>Mating type loci evolution in Malassezia.</title>
        <authorList>
            <person name="Coelho M.A."/>
        </authorList>
    </citation>
    <scope>NUCLEOTIDE SEQUENCE</scope>
    <source>
        <strain evidence="4">CBS 9431</strain>
    </source>
</reference>
<evidence type="ECO:0000256" key="2">
    <source>
        <dbReference type="SAM" id="MobiDB-lite"/>
    </source>
</evidence>
<dbReference type="AlphaFoldDB" id="A0AAF0F4C5"/>
<feature type="region of interest" description="Disordered" evidence="2">
    <location>
        <begin position="129"/>
        <end position="150"/>
    </location>
</feature>
<dbReference type="SUPFAM" id="SSF47027">
    <property type="entry name" value="Acyl-CoA binding protein"/>
    <property type="match status" value="1"/>
</dbReference>
<evidence type="ECO:0000313" key="4">
    <source>
        <dbReference type="EMBL" id="WFD40314.1"/>
    </source>
</evidence>
<feature type="domain" description="ACB" evidence="3">
    <location>
        <begin position="7"/>
        <end position="96"/>
    </location>
</feature>
<dbReference type="PROSITE" id="PS51228">
    <property type="entry name" value="ACB_2"/>
    <property type="match status" value="1"/>
</dbReference>
<dbReference type="InterPro" id="IPR000582">
    <property type="entry name" value="Acyl-CoA-binding_protein"/>
</dbReference>
<keyword evidence="5" id="KW-1185">Reference proteome</keyword>
<keyword evidence="1" id="KW-0446">Lipid-binding</keyword>
<dbReference type="Pfam" id="PF00887">
    <property type="entry name" value="ACBP"/>
    <property type="match status" value="1"/>
</dbReference>
<evidence type="ECO:0000259" key="3">
    <source>
        <dbReference type="PROSITE" id="PS51228"/>
    </source>
</evidence>
<feature type="compositionally biased region" description="Basic and acidic residues" evidence="2">
    <location>
        <begin position="299"/>
        <end position="308"/>
    </location>
</feature>
<dbReference type="PROSITE" id="PS00880">
    <property type="entry name" value="ACB_1"/>
    <property type="match status" value="1"/>
</dbReference>
<dbReference type="Gene3D" id="1.20.80.10">
    <property type="match status" value="1"/>
</dbReference>
<dbReference type="PANTHER" id="PTHR23310:SF133">
    <property type="entry name" value="COA BINDING PROTEIN, PUTATIVE (AFU_ORTHOLOGUE AFUA_1G12300)-RELATED"/>
    <property type="match status" value="1"/>
</dbReference>
<evidence type="ECO:0000256" key="1">
    <source>
        <dbReference type="ARBA" id="ARBA00023121"/>
    </source>
</evidence>
<feature type="region of interest" description="Disordered" evidence="2">
    <location>
        <begin position="164"/>
        <end position="308"/>
    </location>
</feature>
<feature type="compositionally biased region" description="Polar residues" evidence="2">
    <location>
        <begin position="243"/>
        <end position="262"/>
    </location>
</feature>
<dbReference type="GO" id="GO:0000062">
    <property type="term" value="F:fatty-acyl-CoA binding"/>
    <property type="evidence" value="ECO:0007669"/>
    <property type="project" value="InterPro"/>
</dbReference>
<dbReference type="GeneID" id="85226951"/>
<sequence>MSSARVIDALFERTVDIVQSLPPTGAIQTSYEEKLLLYGLYKQATEGDVDSRRPGMFDMLGRAKWDAWERQQGYSQQDAKQLYVESLLKVLRRFGDRPQAISLMAELEAYSGDIAEQVMDGTLAETASLHSSSVSHSPRTRQAYAASQDELASSIADELDVQAAYRPPPRPREGDTNTGSGSHSHETVTVSDMPRSTQERALRTTTNTRNAAERTPTPQWQEPKPRRQAPKPRASMRAPQAPPSVQSKTSEGASRSFISAQPSLEAAGRSARGGPMGRYTPSSVGGRSSLGRAAPPVRRPAEKSETEQTLRAIQASLMALTERLDKAENNMSHTPARPDTAHALKATVAAASHALYDVGVLLGMVGHREARAPSYEAWRARGDTGRPAPSLWQLLLRAPLKFAASVASIAFRLVLDMTSLVLMASVLMALLRRVSGRGDPWIVLRLLTQASARLRFFQVAANRRAAVRALLASALVGGVVMESRNGGLTM</sequence>
<dbReference type="PANTHER" id="PTHR23310">
    <property type="entry name" value="ACYL-COA-BINDING PROTEIN, ACBP"/>
    <property type="match status" value="1"/>
</dbReference>
<organism evidence="4 5">
    <name type="scientific">Malassezia japonica</name>
    <dbReference type="NCBI Taxonomy" id="223818"/>
    <lineage>
        <taxon>Eukaryota</taxon>
        <taxon>Fungi</taxon>
        <taxon>Dikarya</taxon>
        <taxon>Basidiomycota</taxon>
        <taxon>Ustilaginomycotina</taxon>
        <taxon>Malasseziomycetes</taxon>
        <taxon>Malasseziales</taxon>
        <taxon>Malasseziaceae</taxon>
        <taxon>Malassezia</taxon>
    </lineage>
</organism>